<dbReference type="EMBL" id="BMED01000001">
    <property type="protein sequence ID" value="GGC69546.1"/>
    <property type="molecule type" value="Genomic_DNA"/>
</dbReference>
<dbReference type="AlphaFoldDB" id="A0A916UDB1"/>
<reference evidence="2" key="1">
    <citation type="journal article" date="2014" name="Int. J. Syst. Evol. Microbiol.">
        <title>Complete genome sequence of Corynebacterium casei LMG S-19264T (=DSM 44701T), isolated from a smear-ripened cheese.</title>
        <authorList>
            <consortium name="US DOE Joint Genome Institute (JGI-PGF)"/>
            <person name="Walter F."/>
            <person name="Albersmeier A."/>
            <person name="Kalinowski J."/>
            <person name="Ruckert C."/>
        </authorList>
    </citation>
    <scope>NUCLEOTIDE SEQUENCE</scope>
    <source>
        <strain evidence="2">CGMCC 1.10998</strain>
    </source>
</reference>
<organism evidence="2 3">
    <name type="scientific">Undibacterium terreum</name>
    <dbReference type="NCBI Taxonomy" id="1224302"/>
    <lineage>
        <taxon>Bacteria</taxon>
        <taxon>Pseudomonadati</taxon>
        <taxon>Pseudomonadota</taxon>
        <taxon>Betaproteobacteria</taxon>
        <taxon>Burkholderiales</taxon>
        <taxon>Oxalobacteraceae</taxon>
        <taxon>Undibacterium</taxon>
    </lineage>
</organism>
<evidence type="ECO:0000313" key="3">
    <source>
        <dbReference type="Proteomes" id="UP000637423"/>
    </source>
</evidence>
<reference evidence="2" key="2">
    <citation type="submission" date="2020-09" db="EMBL/GenBank/DDBJ databases">
        <authorList>
            <person name="Sun Q."/>
            <person name="Zhou Y."/>
        </authorList>
    </citation>
    <scope>NUCLEOTIDE SEQUENCE</scope>
    <source>
        <strain evidence="2">CGMCC 1.10998</strain>
    </source>
</reference>
<evidence type="ECO:0000256" key="1">
    <source>
        <dbReference type="SAM" id="Phobius"/>
    </source>
</evidence>
<keyword evidence="1" id="KW-0472">Membrane</keyword>
<accession>A0A916UDB1</accession>
<keyword evidence="1" id="KW-1133">Transmembrane helix</keyword>
<gene>
    <name evidence="2" type="ORF">GCM10011396_15690</name>
</gene>
<feature type="transmembrane region" description="Helical" evidence="1">
    <location>
        <begin position="48"/>
        <end position="66"/>
    </location>
</feature>
<protein>
    <submittedName>
        <fullName evidence="2">Uncharacterized protein</fullName>
    </submittedName>
</protein>
<comment type="caution">
    <text evidence="2">The sequence shown here is derived from an EMBL/GenBank/DDBJ whole genome shotgun (WGS) entry which is preliminary data.</text>
</comment>
<keyword evidence="1" id="KW-0812">Transmembrane</keyword>
<keyword evidence="3" id="KW-1185">Reference proteome</keyword>
<name>A0A916UDB1_9BURK</name>
<dbReference type="Proteomes" id="UP000637423">
    <property type="component" value="Unassembled WGS sequence"/>
</dbReference>
<dbReference type="RefSeq" id="WP_188565355.1">
    <property type="nucleotide sequence ID" value="NZ_BMED01000001.1"/>
</dbReference>
<sequence length="84" mass="10136">MRKIPSKYRCFKYFFLSIIVLAVANFLRVSQASVCNYTGLCREELPPWLWTLSLLIVVFGILMFLYQAYRDLHKQDYLFESDWR</sequence>
<evidence type="ECO:0000313" key="2">
    <source>
        <dbReference type="EMBL" id="GGC69546.1"/>
    </source>
</evidence>
<proteinExistence type="predicted"/>